<dbReference type="SUPFAM" id="SSF69322">
    <property type="entry name" value="Tricorn protease domain 2"/>
    <property type="match status" value="1"/>
</dbReference>
<dbReference type="RefSeq" id="WP_199789418.1">
    <property type="nucleotide sequence ID" value="NZ_CP012673.1"/>
</dbReference>
<evidence type="ECO:0008006" key="5">
    <source>
        <dbReference type="Google" id="ProtNLM"/>
    </source>
</evidence>
<proteinExistence type="predicted"/>
<dbReference type="Proteomes" id="UP000238348">
    <property type="component" value="Chromosome"/>
</dbReference>
<evidence type="ECO:0000256" key="2">
    <source>
        <dbReference type="SAM" id="SignalP"/>
    </source>
</evidence>
<feature type="compositionally biased region" description="Gly residues" evidence="1">
    <location>
        <begin position="52"/>
        <end position="80"/>
    </location>
</feature>
<evidence type="ECO:0000256" key="1">
    <source>
        <dbReference type="SAM" id="MobiDB-lite"/>
    </source>
</evidence>
<protein>
    <recommendedName>
        <fullName evidence="5">PE-PGRS family protein</fullName>
    </recommendedName>
</protein>
<feature type="chain" id="PRO_5014908049" description="PE-PGRS family protein" evidence="2">
    <location>
        <begin position="22"/>
        <end position="328"/>
    </location>
</feature>
<dbReference type="AlphaFoldDB" id="A0A2L0F3K5"/>
<sequence>MRRVLAIAAVLSLLGAPACSSKVREFASAGGGGGSGPGSGGGGAEASSVSSGEGGGQGGGGVGDGGGGQGGAGEGGGGGQGGGGQAAGIYVSTWDALYRFDPKAASLVRVGPFDCIGDRDGASVTDIAITGDGKMVGLGSDAGYPYQLLSIDPASGACSFIGPVGSDIYPSALGVVPAGALDPARETLVALVEKSGGGYSTYYASVDPSTGQAATLANLNPYISGTFADLAVAADTQQLYGISQPGNQPAGAPDHLVEIDPASGQVTLDLGSTGIDSFGGLVYWEGQLYGFTSRGTVYGIDRATAQVTEVPIASAPESNLIFSGAAAF</sequence>
<feature type="compositionally biased region" description="Gly residues" evidence="1">
    <location>
        <begin position="29"/>
        <end position="44"/>
    </location>
</feature>
<reference evidence="3 4" key="1">
    <citation type="submission" date="2015-09" db="EMBL/GenBank/DDBJ databases">
        <title>Sorangium comparison.</title>
        <authorList>
            <person name="Zaburannyi N."/>
            <person name="Bunk B."/>
            <person name="Overmann J."/>
            <person name="Mueller R."/>
        </authorList>
    </citation>
    <scope>NUCLEOTIDE SEQUENCE [LARGE SCALE GENOMIC DNA]</scope>
    <source>
        <strain evidence="3 4">So ce26</strain>
    </source>
</reference>
<accession>A0A2L0F3K5</accession>
<feature type="region of interest" description="Disordered" evidence="1">
    <location>
        <begin position="26"/>
        <end position="80"/>
    </location>
</feature>
<evidence type="ECO:0000313" key="4">
    <source>
        <dbReference type="Proteomes" id="UP000238348"/>
    </source>
</evidence>
<name>A0A2L0F3K5_SORCE</name>
<evidence type="ECO:0000313" key="3">
    <source>
        <dbReference type="EMBL" id="AUX46142.1"/>
    </source>
</evidence>
<dbReference type="EMBL" id="CP012673">
    <property type="protein sequence ID" value="AUX46142.1"/>
    <property type="molecule type" value="Genomic_DNA"/>
</dbReference>
<feature type="signal peptide" evidence="2">
    <location>
        <begin position="1"/>
        <end position="21"/>
    </location>
</feature>
<keyword evidence="2" id="KW-0732">Signal</keyword>
<organism evidence="3 4">
    <name type="scientific">Sorangium cellulosum</name>
    <name type="common">Polyangium cellulosum</name>
    <dbReference type="NCBI Taxonomy" id="56"/>
    <lineage>
        <taxon>Bacteria</taxon>
        <taxon>Pseudomonadati</taxon>
        <taxon>Myxococcota</taxon>
        <taxon>Polyangia</taxon>
        <taxon>Polyangiales</taxon>
        <taxon>Polyangiaceae</taxon>
        <taxon>Sorangium</taxon>
    </lineage>
</organism>
<gene>
    <name evidence="3" type="ORF">SOCE26_076470</name>
</gene>